<evidence type="ECO:0000256" key="1">
    <source>
        <dbReference type="ARBA" id="ARBA00022574"/>
    </source>
</evidence>
<evidence type="ECO:0000256" key="2">
    <source>
        <dbReference type="ARBA" id="ARBA00022737"/>
    </source>
</evidence>
<dbReference type="EMBL" id="LAZR01046940">
    <property type="protein sequence ID" value="KKK95370.1"/>
    <property type="molecule type" value="Genomic_DNA"/>
</dbReference>
<dbReference type="PANTHER" id="PTHR19879:SF9">
    <property type="entry name" value="TRANSCRIPTION INITIATION FACTOR TFIID SUBUNIT 5"/>
    <property type="match status" value="1"/>
</dbReference>
<reference evidence="3" key="1">
    <citation type="journal article" date="2015" name="Nature">
        <title>Complex archaea that bridge the gap between prokaryotes and eukaryotes.</title>
        <authorList>
            <person name="Spang A."/>
            <person name="Saw J.H."/>
            <person name="Jorgensen S.L."/>
            <person name="Zaremba-Niedzwiedzka K."/>
            <person name="Martijn J."/>
            <person name="Lind A.E."/>
            <person name="van Eijk R."/>
            <person name="Schleper C."/>
            <person name="Guy L."/>
            <person name="Ettema T.J."/>
        </authorList>
    </citation>
    <scope>NUCLEOTIDE SEQUENCE</scope>
</reference>
<proteinExistence type="predicted"/>
<evidence type="ECO:0000313" key="3">
    <source>
        <dbReference type="EMBL" id="KKK95370.1"/>
    </source>
</evidence>
<dbReference type="InterPro" id="IPR019775">
    <property type="entry name" value="WD40_repeat_CS"/>
</dbReference>
<dbReference type="SUPFAM" id="SSF50978">
    <property type="entry name" value="WD40 repeat-like"/>
    <property type="match status" value="1"/>
</dbReference>
<accession>A0A0F9AAY2</accession>
<dbReference type="InterPro" id="IPR015943">
    <property type="entry name" value="WD40/YVTN_repeat-like_dom_sf"/>
</dbReference>
<dbReference type="Gene3D" id="2.130.10.10">
    <property type="entry name" value="YVTN repeat-like/Quinoprotein amine dehydrogenase"/>
    <property type="match status" value="1"/>
</dbReference>
<dbReference type="PROSITE" id="PS50294">
    <property type="entry name" value="WD_REPEATS_REGION"/>
    <property type="match status" value="2"/>
</dbReference>
<dbReference type="PANTHER" id="PTHR19879">
    <property type="entry name" value="TRANSCRIPTION INITIATION FACTOR TFIID"/>
    <property type="match status" value="1"/>
</dbReference>
<gene>
    <name evidence="3" type="ORF">LCGC14_2673470</name>
</gene>
<organism evidence="3">
    <name type="scientific">marine sediment metagenome</name>
    <dbReference type="NCBI Taxonomy" id="412755"/>
    <lineage>
        <taxon>unclassified sequences</taxon>
        <taxon>metagenomes</taxon>
        <taxon>ecological metagenomes</taxon>
    </lineage>
</organism>
<dbReference type="SMART" id="SM00320">
    <property type="entry name" value="WD40"/>
    <property type="match status" value="3"/>
</dbReference>
<dbReference type="InterPro" id="IPR036322">
    <property type="entry name" value="WD40_repeat_dom_sf"/>
</dbReference>
<dbReference type="InterPro" id="IPR001680">
    <property type="entry name" value="WD40_rpt"/>
</dbReference>
<keyword evidence="2" id="KW-0677">Repeat</keyword>
<dbReference type="PROSITE" id="PS00678">
    <property type="entry name" value="WD_REPEATS_1"/>
    <property type="match status" value="1"/>
</dbReference>
<name>A0A0F9AAY2_9ZZZZ</name>
<sequence length="184" mass="20601">MSRFPIFLLIIVAFALSTLRAQDYPIETVVQTGHYAEVTSVAYSSDGRFAATGSSDKTVKLWETSTGKEIRSYLGHTHNVLYLAFSPDDKYLASVDLDYHLKIWGVPSSKEIYDFFVPNDRILSVVFLPDGNSLIAGTERNHAIQFSLADASEMRRYSPDTADINMQKNFGYPTARSVDISNSR</sequence>
<comment type="caution">
    <text evidence="3">The sequence shown here is derived from an EMBL/GenBank/DDBJ whole genome shotgun (WGS) entry which is preliminary data.</text>
</comment>
<dbReference type="Pfam" id="PF00400">
    <property type="entry name" value="WD40"/>
    <property type="match status" value="2"/>
</dbReference>
<protein>
    <submittedName>
        <fullName evidence="3">Uncharacterized protein</fullName>
    </submittedName>
</protein>
<keyword evidence="1" id="KW-0853">WD repeat</keyword>
<dbReference type="PROSITE" id="PS50082">
    <property type="entry name" value="WD_REPEATS_2"/>
    <property type="match status" value="2"/>
</dbReference>
<dbReference type="AlphaFoldDB" id="A0A0F9AAY2"/>